<organism evidence="1">
    <name type="scientific">Arundo donax</name>
    <name type="common">Giant reed</name>
    <name type="synonym">Donax arundinaceus</name>
    <dbReference type="NCBI Taxonomy" id="35708"/>
    <lineage>
        <taxon>Eukaryota</taxon>
        <taxon>Viridiplantae</taxon>
        <taxon>Streptophyta</taxon>
        <taxon>Embryophyta</taxon>
        <taxon>Tracheophyta</taxon>
        <taxon>Spermatophyta</taxon>
        <taxon>Magnoliopsida</taxon>
        <taxon>Liliopsida</taxon>
        <taxon>Poales</taxon>
        <taxon>Poaceae</taxon>
        <taxon>PACMAD clade</taxon>
        <taxon>Arundinoideae</taxon>
        <taxon>Arundineae</taxon>
        <taxon>Arundo</taxon>
    </lineage>
</organism>
<proteinExistence type="predicted"/>
<accession>A0A0A8Z2K4</accession>
<reference evidence="1" key="1">
    <citation type="submission" date="2014-09" db="EMBL/GenBank/DDBJ databases">
        <authorList>
            <person name="Magalhaes I.L.F."/>
            <person name="Oliveira U."/>
            <person name="Santos F.R."/>
            <person name="Vidigal T.H.D.A."/>
            <person name="Brescovit A.D."/>
            <person name="Santos A.J."/>
        </authorList>
    </citation>
    <scope>NUCLEOTIDE SEQUENCE</scope>
    <source>
        <tissue evidence="1">Shoot tissue taken approximately 20 cm above the soil surface</tissue>
    </source>
</reference>
<evidence type="ECO:0000313" key="1">
    <source>
        <dbReference type="EMBL" id="JAD33589.1"/>
    </source>
</evidence>
<sequence>MQHLTHKDPSEIRYCRNNS</sequence>
<reference evidence="1" key="2">
    <citation type="journal article" date="2015" name="Data Brief">
        <title>Shoot transcriptome of the giant reed, Arundo donax.</title>
        <authorList>
            <person name="Barrero R.A."/>
            <person name="Guerrero F.D."/>
            <person name="Moolhuijzen P."/>
            <person name="Goolsby J.A."/>
            <person name="Tidwell J."/>
            <person name="Bellgard S.E."/>
            <person name="Bellgard M.I."/>
        </authorList>
    </citation>
    <scope>NUCLEOTIDE SEQUENCE</scope>
    <source>
        <tissue evidence="1">Shoot tissue taken approximately 20 cm above the soil surface</tissue>
    </source>
</reference>
<dbReference type="AlphaFoldDB" id="A0A0A8Z2K4"/>
<name>A0A0A8Z2K4_ARUDO</name>
<protein>
    <submittedName>
        <fullName evidence="1">Uncharacterized protein</fullName>
    </submittedName>
</protein>
<dbReference type="EMBL" id="GBRH01264306">
    <property type="protein sequence ID" value="JAD33589.1"/>
    <property type="molecule type" value="Transcribed_RNA"/>
</dbReference>